<dbReference type="VEuPathDB" id="FungiDB:HpaG804337"/>
<dbReference type="EMBL" id="JH598161">
    <property type="status" value="NOT_ANNOTATED_CDS"/>
    <property type="molecule type" value="Genomic_DNA"/>
</dbReference>
<dbReference type="Proteomes" id="UP000011713">
    <property type="component" value="Unassembled WGS sequence"/>
</dbReference>
<dbReference type="EnsemblProtists" id="HpaT804337">
    <property type="protein sequence ID" value="HpaP804337"/>
    <property type="gene ID" value="HpaG804337"/>
</dbReference>
<keyword evidence="2" id="KW-1185">Reference proteome</keyword>
<dbReference type="AlphaFoldDB" id="M4BDH0"/>
<reference evidence="2" key="1">
    <citation type="journal article" date="2010" name="Science">
        <title>Signatures of adaptation to obligate biotrophy in the Hyaloperonospora arabidopsidis genome.</title>
        <authorList>
            <person name="Baxter L."/>
            <person name="Tripathy S."/>
            <person name="Ishaque N."/>
            <person name="Boot N."/>
            <person name="Cabral A."/>
            <person name="Kemen E."/>
            <person name="Thines M."/>
            <person name="Ah-Fong A."/>
            <person name="Anderson R."/>
            <person name="Badejoko W."/>
            <person name="Bittner-Eddy P."/>
            <person name="Boore J.L."/>
            <person name="Chibucos M.C."/>
            <person name="Coates M."/>
            <person name="Dehal P."/>
            <person name="Delehaunty K."/>
            <person name="Dong S."/>
            <person name="Downton P."/>
            <person name="Dumas B."/>
            <person name="Fabro G."/>
            <person name="Fronick C."/>
            <person name="Fuerstenberg S.I."/>
            <person name="Fulton L."/>
            <person name="Gaulin E."/>
            <person name="Govers F."/>
            <person name="Hughes L."/>
            <person name="Humphray S."/>
            <person name="Jiang R.H."/>
            <person name="Judelson H."/>
            <person name="Kamoun S."/>
            <person name="Kyung K."/>
            <person name="Meijer H."/>
            <person name="Minx P."/>
            <person name="Morris P."/>
            <person name="Nelson J."/>
            <person name="Phuntumart V."/>
            <person name="Qutob D."/>
            <person name="Rehmany A."/>
            <person name="Rougon-Cardoso A."/>
            <person name="Ryden P."/>
            <person name="Torto-Alalibo T."/>
            <person name="Studholme D."/>
            <person name="Wang Y."/>
            <person name="Win J."/>
            <person name="Wood J."/>
            <person name="Clifton S.W."/>
            <person name="Rogers J."/>
            <person name="Van den Ackerveken G."/>
            <person name="Jones J.D."/>
            <person name="McDowell J.M."/>
            <person name="Beynon J."/>
            <person name="Tyler B.M."/>
        </authorList>
    </citation>
    <scope>NUCLEOTIDE SEQUENCE [LARGE SCALE GENOMIC DNA]</scope>
    <source>
        <strain evidence="2">Emoy2</strain>
    </source>
</reference>
<evidence type="ECO:0000313" key="1">
    <source>
        <dbReference type="EnsemblProtists" id="HpaP804337"/>
    </source>
</evidence>
<dbReference type="InParanoid" id="M4BDH0"/>
<name>M4BDH0_HYAAE</name>
<sequence>MVSSRLQLQLQPLGTYWVHMVTGEDECEETCVREGDQAMQCYVKYPARATPCEWEECQWESHRLGGYDRCRRRRRRRK</sequence>
<accession>M4BDH0</accession>
<organism evidence="1 2">
    <name type="scientific">Hyaloperonospora arabidopsidis (strain Emoy2)</name>
    <name type="common">Downy mildew agent</name>
    <name type="synonym">Peronospora arabidopsidis</name>
    <dbReference type="NCBI Taxonomy" id="559515"/>
    <lineage>
        <taxon>Eukaryota</taxon>
        <taxon>Sar</taxon>
        <taxon>Stramenopiles</taxon>
        <taxon>Oomycota</taxon>
        <taxon>Peronosporomycetes</taxon>
        <taxon>Peronosporales</taxon>
        <taxon>Peronosporaceae</taxon>
        <taxon>Hyaloperonospora</taxon>
    </lineage>
</organism>
<dbReference type="HOGENOM" id="CLU_2627199_0_0_1"/>
<proteinExistence type="predicted"/>
<evidence type="ECO:0000313" key="2">
    <source>
        <dbReference type="Proteomes" id="UP000011713"/>
    </source>
</evidence>
<reference evidence="1" key="2">
    <citation type="submission" date="2015-06" db="UniProtKB">
        <authorList>
            <consortium name="EnsemblProtists"/>
        </authorList>
    </citation>
    <scope>IDENTIFICATION</scope>
    <source>
        <strain evidence="1">Emoy2</strain>
    </source>
</reference>
<protein>
    <submittedName>
        <fullName evidence="1">Uncharacterized protein</fullName>
    </submittedName>
</protein>